<evidence type="ECO:0000256" key="1">
    <source>
        <dbReference type="ARBA" id="ARBA00004141"/>
    </source>
</evidence>
<dbReference type="Gene3D" id="1.20.120.350">
    <property type="entry name" value="Voltage-gated potassium channels. Chain C"/>
    <property type="match status" value="1"/>
</dbReference>
<dbReference type="InterPro" id="IPR043203">
    <property type="entry name" value="VGCC_Ca_Na"/>
</dbReference>
<evidence type="ECO:0000256" key="3">
    <source>
        <dbReference type="ARBA" id="ARBA00022989"/>
    </source>
</evidence>
<evidence type="ECO:0000259" key="6">
    <source>
        <dbReference type="Pfam" id="PF00520"/>
    </source>
</evidence>
<gene>
    <name evidence="7" type="ORF">JZ751_028771</name>
</gene>
<feature type="transmembrane region" description="Helical" evidence="5">
    <location>
        <begin position="23"/>
        <end position="42"/>
    </location>
</feature>
<sequence length="83" mass="9618">MERSEIDGYMFRLLCQNIIAHKLFDYVVLAFIFLNCITVALERPKIHQGSLERLFLTISNYIFTTIFVGEMTLKGAVKSEVEQ</sequence>
<dbReference type="GO" id="GO:0043005">
    <property type="term" value="C:neuron projection"/>
    <property type="evidence" value="ECO:0007669"/>
    <property type="project" value="TreeGrafter"/>
</dbReference>
<dbReference type="GO" id="GO:0008332">
    <property type="term" value="F:low voltage-gated calcium channel activity"/>
    <property type="evidence" value="ECO:0007669"/>
    <property type="project" value="TreeGrafter"/>
</dbReference>
<comment type="subcellular location">
    <subcellularLocation>
        <location evidence="1">Membrane</location>
        <topology evidence="1">Multi-pass membrane protein</topology>
    </subcellularLocation>
</comment>
<evidence type="ECO:0000313" key="7">
    <source>
        <dbReference type="EMBL" id="KAG9337351.1"/>
    </source>
</evidence>
<dbReference type="GO" id="GO:0086010">
    <property type="term" value="P:membrane depolarization during action potential"/>
    <property type="evidence" value="ECO:0007669"/>
    <property type="project" value="TreeGrafter"/>
</dbReference>
<dbReference type="Pfam" id="PF00520">
    <property type="entry name" value="Ion_trans"/>
    <property type="match status" value="1"/>
</dbReference>
<dbReference type="OrthoDB" id="2984333at2759"/>
<dbReference type="Proteomes" id="UP000824540">
    <property type="component" value="Unassembled WGS sequence"/>
</dbReference>
<feature type="domain" description="Ion transport" evidence="6">
    <location>
        <begin position="21"/>
        <end position="74"/>
    </location>
</feature>
<dbReference type="PANTHER" id="PTHR10037">
    <property type="entry name" value="VOLTAGE-GATED CATION CHANNEL CALCIUM AND SODIUM"/>
    <property type="match status" value="1"/>
</dbReference>
<proteinExistence type="predicted"/>
<protein>
    <recommendedName>
        <fullName evidence="6">Ion transport domain-containing protein</fullName>
    </recommendedName>
</protein>
<organism evidence="7 8">
    <name type="scientific">Albula glossodonta</name>
    <name type="common">roundjaw bonefish</name>
    <dbReference type="NCBI Taxonomy" id="121402"/>
    <lineage>
        <taxon>Eukaryota</taxon>
        <taxon>Metazoa</taxon>
        <taxon>Chordata</taxon>
        <taxon>Craniata</taxon>
        <taxon>Vertebrata</taxon>
        <taxon>Euteleostomi</taxon>
        <taxon>Actinopterygii</taxon>
        <taxon>Neopterygii</taxon>
        <taxon>Teleostei</taxon>
        <taxon>Albuliformes</taxon>
        <taxon>Albulidae</taxon>
        <taxon>Albula</taxon>
    </lineage>
</organism>
<dbReference type="AlphaFoldDB" id="A0A8T2NEM2"/>
<keyword evidence="3 5" id="KW-1133">Transmembrane helix</keyword>
<dbReference type="PANTHER" id="PTHR10037:SF209">
    <property type="entry name" value="VOLTAGE-DEPENDENT T-TYPE CALCIUM CHANNEL SUBUNIT ALPHA"/>
    <property type="match status" value="1"/>
</dbReference>
<name>A0A8T2NEM2_9TELE</name>
<evidence type="ECO:0000313" key="8">
    <source>
        <dbReference type="Proteomes" id="UP000824540"/>
    </source>
</evidence>
<dbReference type="GO" id="GO:0005248">
    <property type="term" value="F:voltage-gated sodium channel activity"/>
    <property type="evidence" value="ECO:0007669"/>
    <property type="project" value="TreeGrafter"/>
</dbReference>
<keyword evidence="8" id="KW-1185">Reference proteome</keyword>
<dbReference type="EMBL" id="JAFBMS010000089">
    <property type="protein sequence ID" value="KAG9337351.1"/>
    <property type="molecule type" value="Genomic_DNA"/>
</dbReference>
<evidence type="ECO:0000256" key="2">
    <source>
        <dbReference type="ARBA" id="ARBA00022692"/>
    </source>
</evidence>
<dbReference type="InterPro" id="IPR005821">
    <property type="entry name" value="Ion_trans_dom"/>
</dbReference>
<dbReference type="InterPro" id="IPR027359">
    <property type="entry name" value="Volt_channel_dom_sf"/>
</dbReference>
<comment type="caution">
    <text evidence="7">The sequence shown here is derived from an EMBL/GenBank/DDBJ whole genome shotgun (WGS) entry which is preliminary data.</text>
</comment>
<dbReference type="GO" id="GO:0001518">
    <property type="term" value="C:voltage-gated sodium channel complex"/>
    <property type="evidence" value="ECO:0007669"/>
    <property type="project" value="TreeGrafter"/>
</dbReference>
<accession>A0A8T2NEM2</accession>
<dbReference type="GO" id="GO:0070509">
    <property type="term" value="P:calcium ion import"/>
    <property type="evidence" value="ECO:0007669"/>
    <property type="project" value="TreeGrafter"/>
</dbReference>
<dbReference type="GO" id="GO:0045956">
    <property type="term" value="P:positive regulation of calcium ion-dependent exocytosis"/>
    <property type="evidence" value="ECO:0007669"/>
    <property type="project" value="TreeGrafter"/>
</dbReference>
<keyword evidence="2 5" id="KW-0812">Transmembrane</keyword>
<evidence type="ECO:0000256" key="4">
    <source>
        <dbReference type="ARBA" id="ARBA00023136"/>
    </source>
</evidence>
<feature type="transmembrane region" description="Helical" evidence="5">
    <location>
        <begin position="54"/>
        <end position="73"/>
    </location>
</feature>
<dbReference type="SUPFAM" id="SSF81324">
    <property type="entry name" value="Voltage-gated potassium channels"/>
    <property type="match status" value="1"/>
</dbReference>
<reference evidence="7" key="1">
    <citation type="thesis" date="2021" institute="BYU ScholarsArchive" country="Provo, UT, USA">
        <title>Applications of and Algorithms for Genome Assembly and Genomic Analyses with an Emphasis on Marine Teleosts.</title>
        <authorList>
            <person name="Pickett B.D."/>
        </authorList>
    </citation>
    <scope>NUCLEOTIDE SEQUENCE</scope>
    <source>
        <strain evidence="7">HI-2016</strain>
    </source>
</reference>
<keyword evidence="4 5" id="KW-0472">Membrane</keyword>
<evidence type="ECO:0000256" key="5">
    <source>
        <dbReference type="SAM" id="Phobius"/>
    </source>
</evidence>